<dbReference type="GO" id="GO:0007018">
    <property type="term" value="P:microtubule-based movement"/>
    <property type="evidence" value="ECO:0007669"/>
    <property type="project" value="InterPro"/>
</dbReference>
<dbReference type="Pfam" id="PF18199">
    <property type="entry name" value="Dynein_C"/>
    <property type="match status" value="1"/>
</dbReference>
<evidence type="ECO:0000313" key="3">
    <source>
        <dbReference type="Proteomes" id="UP000663844"/>
    </source>
</evidence>
<dbReference type="InterPro" id="IPR041228">
    <property type="entry name" value="Dynein_C"/>
</dbReference>
<proteinExistence type="predicted"/>
<dbReference type="EMBL" id="CAJOAZ010030040">
    <property type="protein sequence ID" value="CAF4429891.1"/>
    <property type="molecule type" value="Genomic_DNA"/>
</dbReference>
<feature type="domain" description="Dynein heavy chain C-terminal" evidence="1">
    <location>
        <begin position="2"/>
        <end position="135"/>
    </location>
</feature>
<dbReference type="PANTHER" id="PTHR46961:SF19">
    <property type="entry name" value="DYNEIN HEAVY CHAIN 5, AXONEMAL"/>
    <property type="match status" value="1"/>
</dbReference>
<sequence>EVTRANQGWSLDNVVLTNKVTRMDRDALKDPPREGLYVYGLYIEGAKIKNGVLDELKANEKVLTHPMPIIHISAEADFGTGMTPTKQDRRPTYYPPVYKKPRRTDRNYVCTLKLECPPGDKAGPDVWTLRGVALL</sequence>
<organism evidence="2 3">
    <name type="scientific">Adineta steineri</name>
    <dbReference type="NCBI Taxonomy" id="433720"/>
    <lineage>
        <taxon>Eukaryota</taxon>
        <taxon>Metazoa</taxon>
        <taxon>Spiralia</taxon>
        <taxon>Gnathifera</taxon>
        <taxon>Rotifera</taxon>
        <taxon>Eurotatoria</taxon>
        <taxon>Bdelloidea</taxon>
        <taxon>Adinetida</taxon>
        <taxon>Adinetidae</taxon>
        <taxon>Adineta</taxon>
    </lineage>
</organism>
<dbReference type="GO" id="GO:0045505">
    <property type="term" value="F:dynein intermediate chain binding"/>
    <property type="evidence" value="ECO:0007669"/>
    <property type="project" value="InterPro"/>
</dbReference>
<evidence type="ECO:0000259" key="1">
    <source>
        <dbReference type="Pfam" id="PF18199"/>
    </source>
</evidence>
<protein>
    <recommendedName>
        <fullName evidence="1">Dynein heavy chain C-terminal domain-containing protein</fullName>
    </recommendedName>
</protein>
<feature type="non-terminal residue" evidence="2">
    <location>
        <position position="135"/>
    </location>
</feature>
<dbReference type="GO" id="GO:0030286">
    <property type="term" value="C:dynein complex"/>
    <property type="evidence" value="ECO:0007669"/>
    <property type="project" value="InterPro"/>
</dbReference>
<feature type="non-terminal residue" evidence="2">
    <location>
        <position position="1"/>
    </location>
</feature>
<dbReference type="Gene3D" id="3.10.490.20">
    <property type="match status" value="1"/>
</dbReference>
<comment type="caution">
    <text evidence="2">The sequence shown here is derived from an EMBL/GenBank/DDBJ whole genome shotgun (WGS) entry which is preliminary data.</text>
</comment>
<accession>A0A820R0W1</accession>
<dbReference type="AlphaFoldDB" id="A0A820R0W1"/>
<dbReference type="InterPro" id="IPR026983">
    <property type="entry name" value="DHC"/>
</dbReference>
<dbReference type="PANTHER" id="PTHR46961">
    <property type="entry name" value="DYNEIN HEAVY CHAIN 1, AXONEMAL-LIKE PROTEIN"/>
    <property type="match status" value="1"/>
</dbReference>
<dbReference type="Proteomes" id="UP000663844">
    <property type="component" value="Unassembled WGS sequence"/>
</dbReference>
<name>A0A820R0W1_9BILA</name>
<dbReference type="InterPro" id="IPR043160">
    <property type="entry name" value="Dynein_C_barrel"/>
</dbReference>
<reference evidence="2" key="1">
    <citation type="submission" date="2021-02" db="EMBL/GenBank/DDBJ databases">
        <authorList>
            <person name="Nowell W R."/>
        </authorList>
    </citation>
    <scope>NUCLEOTIDE SEQUENCE</scope>
</reference>
<dbReference type="GO" id="GO:0051959">
    <property type="term" value="F:dynein light intermediate chain binding"/>
    <property type="evidence" value="ECO:0007669"/>
    <property type="project" value="InterPro"/>
</dbReference>
<evidence type="ECO:0000313" key="2">
    <source>
        <dbReference type="EMBL" id="CAF4429891.1"/>
    </source>
</evidence>
<gene>
    <name evidence="2" type="ORF">OXD698_LOCUS53163</name>
</gene>